<sequence length="130" mass="15666">MQDEKKTKSQLIEELKLMRERVKSLEEKINSFEIEKDKADKMFENRLQRQELHTHIEFITDFDIIDAQGINISDGGISFELYEDLPFEMRFEYNGEPHYHRANLVWIKRLPLGGFRFGLMFTQPRHDIKF</sequence>
<dbReference type="EMBL" id="CP061799">
    <property type="protein sequence ID" value="QTA78143.1"/>
    <property type="molecule type" value="Genomic_DNA"/>
</dbReference>
<evidence type="ECO:0000313" key="3">
    <source>
        <dbReference type="Proteomes" id="UP000663720"/>
    </source>
</evidence>
<accession>A0A975B3K4</accession>
<keyword evidence="1" id="KW-0175">Coiled coil</keyword>
<dbReference type="Proteomes" id="UP000663720">
    <property type="component" value="Chromosome"/>
</dbReference>
<evidence type="ECO:0008006" key="4">
    <source>
        <dbReference type="Google" id="ProtNLM"/>
    </source>
</evidence>
<protein>
    <recommendedName>
        <fullName evidence="4">PilZ domain-containing protein</fullName>
    </recommendedName>
</protein>
<name>A0A975B3K4_9BACT</name>
<evidence type="ECO:0000313" key="2">
    <source>
        <dbReference type="EMBL" id="QTA78143.1"/>
    </source>
</evidence>
<reference evidence="2" key="1">
    <citation type="journal article" date="2021" name="Microb. Physiol.">
        <title>Proteogenomic Insights into the Physiology of Marine, Sulfate-Reducing, Filamentous Desulfonema limicola and Desulfonema magnum.</title>
        <authorList>
            <person name="Schnaars V."/>
            <person name="Wohlbrand L."/>
            <person name="Scheve S."/>
            <person name="Hinrichs C."/>
            <person name="Reinhardt R."/>
            <person name="Rabus R."/>
        </authorList>
    </citation>
    <scope>NUCLEOTIDE SEQUENCE</scope>
    <source>
        <strain evidence="2">5ac10</strain>
    </source>
</reference>
<dbReference type="RefSeq" id="WP_207690040.1">
    <property type="nucleotide sequence ID" value="NZ_CP061799.1"/>
</dbReference>
<gene>
    <name evidence="2" type="ORF">dnl_03580</name>
</gene>
<feature type="coiled-coil region" evidence="1">
    <location>
        <begin position="1"/>
        <end position="42"/>
    </location>
</feature>
<dbReference type="KEGG" id="dli:dnl_03580"/>
<organism evidence="2 3">
    <name type="scientific">Desulfonema limicola</name>
    <dbReference type="NCBI Taxonomy" id="45656"/>
    <lineage>
        <taxon>Bacteria</taxon>
        <taxon>Pseudomonadati</taxon>
        <taxon>Thermodesulfobacteriota</taxon>
        <taxon>Desulfobacteria</taxon>
        <taxon>Desulfobacterales</taxon>
        <taxon>Desulfococcaceae</taxon>
        <taxon>Desulfonema</taxon>
    </lineage>
</organism>
<evidence type="ECO:0000256" key="1">
    <source>
        <dbReference type="SAM" id="Coils"/>
    </source>
</evidence>
<proteinExistence type="predicted"/>
<dbReference type="AlphaFoldDB" id="A0A975B3K4"/>
<keyword evidence="3" id="KW-1185">Reference proteome</keyword>